<evidence type="ECO:0000256" key="3">
    <source>
        <dbReference type="ARBA" id="ARBA00012560"/>
    </source>
</evidence>
<dbReference type="Gene3D" id="3.20.20.80">
    <property type="entry name" value="Glycosidases"/>
    <property type="match status" value="1"/>
</dbReference>
<dbReference type="STRING" id="735.B0185_00105"/>
<comment type="similarity">
    <text evidence="2 10">Belongs to the disproportionating enzyme family.</text>
</comment>
<dbReference type="SUPFAM" id="SSF51445">
    <property type="entry name" value="(Trans)glycosidases"/>
    <property type="match status" value="1"/>
</dbReference>
<evidence type="ECO:0000256" key="1">
    <source>
        <dbReference type="ARBA" id="ARBA00000439"/>
    </source>
</evidence>
<dbReference type="GO" id="GO:0005975">
    <property type="term" value="P:carbohydrate metabolic process"/>
    <property type="evidence" value="ECO:0007669"/>
    <property type="project" value="InterPro"/>
</dbReference>
<dbReference type="EMBL" id="QEQD01000001">
    <property type="protein sequence ID" value="RDF05699.1"/>
    <property type="molecule type" value="Genomic_DNA"/>
</dbReference>
<evidence type="ECO:0000256" key="10">
    <source>
        <dbReference type="RuleBase" id="RU361207"/>
    </source>
</evidence>
<dbReference type="Pfam" id="PF21226">
    <property type="entry name" value="MalQ_N"/>
    <property type="match status" value="1"/>
</dbReference>
<organism evidence="13 14">
    <name type="scientific">Haemophilus parahaemolyticus</name>
    <dbReference type="NCBI Taxonomy" id="735"/>
    <lineage>
        <taxon>Bacteria</taxon>
        <taxon>Pseudomonadati</taxon>
        <taxon>Pseudomonadota</taxon>
        <taxon>Gammaproteobacteria</taxon>
        <taxon>Pasteurellales</taxon>
        <taxon>Pasteurellaceae</taxon>
        <taxon>Haemophilus</taxon>
    </lineage>
</organism>
<dbReference type="Proteomes" id="UP000253999">
    <property type="component" value="Unassembled WGS sequence"/>
</dbReference>
<proteinExistence type="inferred from homology"/>
<name>A0A369ZHV2_HAEPH</name>
<dbReference type="PANTHER" id="PTHR32438:SF5">
    <property type="entry name" value="4-ALPHA-GLUCANOTRANSFERASE DPE1, CHLOROPLASTIC_AMYLOPLASTIC"/>
    <property type="match status" value="1"/>
</dbReference>
<dbReference type="EC" id="2.4.1.25" evidence="3 10"/>
<evidence type="ECO:0000256" key="2">
    <source>
        <dbReference type="ARBA" id="ARBA00005684"/>
    </source>
</evidence>
<keyword evidence="5 10" id="KW-0328">Glycosyltransferase</keyword>
<evidence type="ECO:0000256" key="6">
    <source>
        <dbReference type="ARBA" id="ARBA00022679"/>
    </source>
</evidence>
<sequence length="672" mass="76317">MKQTHPYLNTYFFDEYGRRCYASSEVYQKIAKRLGSPKSRQILPLVKVVKAGQAVYIPLHIANSNQDLQAHWQLTLENGEVLAGKVKRNAINLPSNLPLGYHELSLHTAKAAYHCRVIVTPETAFQPKALQAHQKLWGAILQLYTLRSEQNWGIGDFSDLKAFLTKVVEKGGDFVGLNPIHALFPANAEGASPYSPSSRLWMNIIYIDVNAIEAFQKSQEAQTWFNDAETQHQLAEQRAKDYVDYTQVMNLKLHGLRLAYSAFCSQDQTAFEQFIAQNGEALKIQGTFDALHSWLSAQFSEQWGWNFWAEQYHDYHSPAVAQFQAEQSDLVRFYMWLQFVAQQQLQQCNLLAKELGMPVGFYRDLAVGVADNGAETWADKELFVLDASVGAPPDIMAPNGQNWGLSPMHPEVLQARGYQPFIDLLRANMKDCGALRIDHILGLARMWWVAKGDSAKNGAYVRYPLDDLLAILALESQRHQCLIIAEALGTVPKGMLEKLEEKGILAYNIFYFEMDANGSKPLENYPYQAMTTLSTHDLPTVQGYWKGYDFDLGEQFGVYPSKKVLNILKQGRKEAKEKIRQAVENVQELANTDTNVSKEFTHQLQAYVADTNSTLFGSQPEDWLNMLDPVNIPGTSMEYPNWRRKLSHTIEEIFANTEINQLLETIEKKRNK</sequence>
<reference evidence="13 14" key="1">
    <citation type="submission" date="2018-05" db="EMBL/GenBank/DDBJ databases">
        <title>Draft Genome Sequences for a Diverse set of 7 Haemophilus Species.</title>
        <authorList>
            <person name="Nichols M."/>
            <person name="Topaz N."/>
            <person name="Wang X."/>
            <person name="Wang X."/>
            <person name="Boxrud D."/>
        </authorList>
    </citation>
    <scope>NUCLEOTIDE SEQUENCE [LARGE SCALE GENOMIC DNA]</scope>
    <source>
        <strain evidence="13 14">C2010039593</strain>
    </source>
</reference>
<dbReference type="InterPro" id="IPR048458">
    <property type="entry name" value="MalQ_N"/>
</dbReference>
<feature type="domain" description="MalQ N-terminal beta-sandwich" evidence="12">
    <location>
        <begin position="43"/>
        <end position="121"/>
    </location>
</feature>
<keyword evidence="11" id="KW-0175">Coiled coil</keyword>
<evidence type="ECO:0000256" key="4">
    <source>
        <dbReference type="ARBA" id="ARBA00020295"/>
    </source>
</evidence>
<keyword evidence="6 10" id="KW-0808">Transferase</keyword>
<evidence type="ECO:0000313" key="14">
    <source>
        <dbReference type="Proteomes" id="UP000253999"/>
    </source>
</evidence>
<evidence type="ECO:0000256" key="11">
    <source>
        <dbReference type="SAM" id="Coils"/>
    </source>
</evidence>
<dbReference type="NCBIfam" id="TIGR00217">
    <property type="entry name" value="malQ"/>
    <property type="match status" value="1"/>
</dbReference>
<dbReference type="InterPro" id="IPR003385">
    <property type="entry name" value="Glyco_hydro_77"/>
</dbReference>
<feature type="coiled-coil region" evidence="11">
    <location>
        <begin position="565"/>
        <end position="592"/>
    </location>
</feature>
<evidence type="ECO:0000256" key="9">
    <source>
        <dbReference type="ARBA" id="ARBA00031501"/>
    </source>
</evidence>
<dbReference type="Pfam" id="PF02446">
    <property type="entry name" value="Glyco_hydro_77"/>
    <property type="match status" value="1"/>
</dbReference>
<keyword evidence="7 10" id="KW-0119">Carbohydrate metabolism</keyword>
<evidence type="ECO:0000256" key="8">
    <source>
        <dbReference type="ARBA" id="ARBA00031423"/>
    </source>
</evidence>
<dbReference type="PANTHER" id="PTHR32438">
    <property type="entry name" value="4-ALPHA-GLUCANOTRANSFERASE DPE1, CHLOROPLASTIC/AMYLOPLASTIC"/>
    <property type="match status" value="1"/>
</dbReference>
<dbReference type="InterPro" id="IPR017853">
    <property type="entry name" value="GH"/>
</dbReference>
<dbReference type="GO" id="GO:0004134">
    <property type="term" value="F:4-alpha-glucanotransferase activity"/>
    <property type="evidence" value="ECO:0007669"/>
    <property type="project" value="UniProtKB-EC"/>
</dbReference>
<dbReference type="NCBIfam" id="NF008274">
    <property type="entry name" value="PRK11052.1"/>
    <property type="match status" value="1"/>
</dbReference>
<dbReference type="RefSeq" id="WP_111312104.1">
    <property type="nucleotide sequence ID" value="NZ_QEQD01000001.1"/>
</dbReference>
<comment type="caution">
    <text evidence="13">The sequence shown here is derived from an EMBL/GenBank/DDBJ whole genome shotgun (WGS) entry which is preliminary data.</text>
</comment>
<dbReference type="AlphaFoldDB" id="A0A369ZHV2"/>
<evidence type="ECO:0000256" key="7">
    <source>
        <dbReference type="ARBA" id="ARBA00023277"/>
    </source>
</evidence>
<gene>
    <name evidence="13" type="ORF">DPV98_00010</name>
</gene>
<protein>
    <recommendedName>
        <fullName evidence="4 10">4-alpha-glucanotransferase</fullName>
        <ecNumber evidence="3 10">2.4.1.25</ecNumber>
    </recommendedName>
    <alternativeName>
        <fullName evidence="8 10">Amylomaltase</fullName>
    </alternativeName>
    <alternativeName>
        <fullName evidence="9 10">Disproportionating enzyme</fullName>
    </alternativeName>
</protein>
<accession>A0A369ZHV2</accession>
<evidence type="ECO:0000256" key="5">
    <source>
        <dbReference type="ARBA" id="ARBA00022676"/>
    </source>
</evidence>
<evidence type="ECO:0000259" key="12">
    <source>
        <dbReference type="Pfam" id="PF21226"/>
    </source>
</evidence>
<evidence type="ECO:0000313" key="13">
    <source>
        <dbReference type="EMBL" id="RDF05699.1"/>
    </source>
</evidence>
<comment type="catalytic activity">
    <reaction evidence="1 10">
        <text>Transfers a segment of a (1-&gt;4)-alpha-D-glucan to a new position in an acceptor, which may be glucose or a (1-&gt;4)-alpha-D-glucan.</text>
        <dbReference type="EC" id="2.4.1.25"/>
    </reaction>
</comment>